<dbReference type="Gene3D" id="1.10.357.10">
    <property type="entry name" value="Tetracycline Repressor, domain 2"/>
    <property type="match status" value="1"/>
</dbReference>
<name>A0ABY9V7E6_9ACTN</name>
<proteinExistence type="predicted"/>
<organism evidence="1 2">
    <name type="scientific">Streptomyces luomodiensis</name>
    <dbReference type="NCBI Taxonomy" id="3026192"/>
    <lineage>
        <taxon>Bacteria</taxon>
        <taxon>Bacillati</taxon>
        <taxon>Actinomycetota</taxon>
        <taxon>Actinomycetes</taxon>
        <taxon>Kitasatosporales</taxon>
        <taxon>Streptomycetaceae</taxon>
        <taxon>Streptomyces</taxon>
    </lineage>
</organism>
<dbReference type="Proteomes" id="UP001305606">
    <property type="component" value="Chromosome"/>
</dbReference>
<sequence length="57" mass="6403">MATELLEQWQRQVAAGIRRMRDIGGVDADLDADTRAAALPRMRHGTSYGLRLRYSGE</sequence>
<dbReference type="InterPro" id="IPR036271">
    <property type="entry name" value="Tet_transcr_reg_TetR-rel_C_sf"/>
</dbReference>
<dbReference type="EMBL" id="CP117522">
    <property type="protein sequence ID" value="WNF00704.1"/>
    <property type="molecule type" value="Genomic_DNA"/>
</dbReference>
<protein>
    <submittedName>
        <fullName evidence="1">Uncharacterized protein</fullName>
    </submittedName>
</protein>
<reference evidence="1 2" key="1">
    <citation type="submission" date="2023-02" db="EMBL/GenBank/DDBJ databases">
        <title>Streptomyces sp. SCA4-21 with antifungal activity against Fusarium oxysporum f. sp. cubense, Streptomyces sp. SCA2-17 with antifungal activity against Fusarium oxysporum f. sp. cubense.</title>
        <authorList>
            <person name="Qi D."/>
        </authorList>
    </citation>
    <scope>NUCLEOTIDE SEQUENCE [LARGE SCALE GENOMIC DNA]</scope>
    <source>
        <strain evidence="1 2">SCA4-21</strain>
    </source>
</reference>
<gene>
    <name evidence="1" type="ORF">PS467_37930</name>
</gene>
<evidence type="ECO:0000313" key="2">
    <source>
        <dbReference type="Proteomes" id="UP001305606"/>
    </source>
</evidence>
<dbReference type="SUPFAM" id="SSF48498">
    <property type="entry name" value="Tetracyclin repressor-like, C-terminal domain"/>
    <property type="match status" value="1"/>
</dbReference>
<dbReference type="RefSeq" id="WP_311039057.1">
    <property type="nucleotide sequence ID" value="NZ_CP117522.1"/>
</dbReference>
<keyword evidence="2" id="KW-1185">Reference proteome</keyword>
<accession>A0ABY9V7E6</accession>
<evidence type="ECO:0000313" key="1">
    <source>
        <dbReference type="EMBL" id="WNF00704.1"/>
    </source>
</evidence>